<sequence>MGPPSMAAAALLAGRRVCALIGAGLSVSSGIPDFRSPGGMYDTLRPELLTASELERRAMRADPTAVVSWEIFSRNQLPYLELRRPFMLGVLDKEEKGKDTYKPTLGHFFFRVCHDKGLLKRLYTQNIDGLDYKTGIPNDKIISVHGSLGRVECEGCKTPYPSEKFCSEVREKIKDIYNIDEHAPKESRPIECLSCGKPLVKPATVLYGRNLPPEFWERKDEDMQDLDVLIVAGTSLAVQPAASLVTLTNKRSARIVVNKEEVERNFPV</sequence>
<evidence type="ECO:0000256" key="5">
    <source>
        <dbReference type="ARBA" id="ARBA00023027"/>
    </source>
</evidence>
<reference evidence="10" key="3">
    <citation type="submission" date="2016-03" db="UniProtKB">
        <authorList>
            <consortium name="EnsemblProtists"/>
        </authorList>
    </citation>
    <scope>IDENTIFICATION</scope>
</reference>
<feature type="domain" description="Deacetylase sirtuin-type" evidence="8">
    <location>
        <begin position="1"/>
        <end position="268"/>
    </location>
</feature>
<dbReference type="GeneID" id="17295674"/>
<dbReference type="STRING" id="905079.L1ISV9"/>
<accession>L1ISV9</accession>
<keyword evidence="11" id="KW-1185">Reference proteome</keyword>
<feature type="active site" description="Proton acceptor" evidence="6">
    <location>
        <position position="145"/>
    </location>
</feature>
<feature type="binding site" evidence="6">
    <location>
        <position position="195"/>
    </location>
    <ligand>
        <name>Zn(2+)</name>
        <dbReference type="ChEBI" id="CHEBI:29105"/>
    </ligand>
</feature>
<dbReference type="GO" id="GO:0046872">
    <property type="term" value="F:metal ion binding"/>
    <property type="evidence" value="ECO:0007669"/>
    <property type="project" value="UniProtKB-KW"/>
</dbReference>
<feature type="binding site" evidence="6">
    <location>
        <position position="192"/>
    </location>
    <ligand>
        <name>Zn(2+)</name>
        <dbReference type="ChEBI" id="CHEBI:29105"/>
    </ligand>
</feature>
<keyword evidence="3 6" id="KW-0479">Metal-binding</keyword>
<evidence type="ECO:0000313" key="11">
    <source>
        <dbReference type="Proteomes" id="UP000011087"/>
    </source>
</evidence>
<dbReference type="KEGG" id="gtt:GUITHDRAFT_115023"/>
<comment type="cofactor">
    <cofactor evidence="1">
        <name>Zn(2+)</name>
        <dbReference type="ChEBI" id="CHEBI:29105"/>
    </cofactor>
</comment>
<reference evidence="9 11" key="1">
    <citation type="journal article" date="2012" name="Nature">
        <title>Algal genomes reveal evolutionary mosaicism and the fate of nucleomorphs.</title>
        <authorList>
            <consortium name="DOE Joint Genome Institute"/>
            <person name="Curtis B.A."/>
            <person name="Tanifuji G."/>
            <person name="Burki F."/>
            <person name="Gruber A."/>
            <person name="Irimia M."/>
            <person name="Maruyama S."/>
            <person name="Arias M.C."/>
            <person name="Ball S.G."/>
            <person name="Gile G.H."/>
            <person name="Hirakawa Y."/>
            <person name="Hopkins J.F."/>
            <person name="Kuo A."/>
            <person name="Rensing S.A."/>
            <person name="Schmutz J."/>
            <person name="Symeonidi A."/>
            <person name="Elias M."/>
            <person name="Eveleigh R.J."/>
            <person name="Herman E.K."/>
            <person name="Klute M.J."/>
            <person name="Nakayama T."/>
            <person name="Obornik M."/>
            <person name="Reyes-Prieto A."/>
            <person name="Armbrust E.V."/>
            <person name="Aves S.J."/>
            <person name="Beiko R.G."/>
            <person name="Coutinho P."/>
            <person name="Dacks J.B."/>
            <person name="Durnford D.G."/>
            <person name="Fast N.M."/>
            <person name="Green B.R."/>
            <person name="Grisdale C.J."/>
            <person name="Hempel F."/>
            <person name="Henrissat B."/>
            <person name="Hoppner M.P."/>
            <person name="Ishida K."/>
            <person name="Kim E."/>
            <person name="Koreny L."/>
            <person name="Kroth P.G."/>
            <person name="Liu Y."/>
            <person name="Malik S.B."/>
            <person name="Maier U.G."/>
            <person name="McRose D."/>
            <person name="Mock T."/>
            <person name="Neilson J.A."/>
            <person name="Onodera N.T."/>
            <person name="Poole A.M."/>
            <person name="Pritham E.J."/>
            <person name="Richards T.A."/>
            <person name="Rocap G."/>
            <person name="Roy S.W."/>
            <person name="Sarai C."/>
            <person name="Schaack S."/>
            <person name="Shirato S."/>
            <person name="Slamovits C.H."/>
            <person name="Spencer D.F."/>
            <person name="Suzuki S."/>
            <person name="Worden A.Z."/>
            <person name="Zauner S."/>
            <person name="Barry K."/>
            <person name="Bell C."/>
            <person name="Bharti A.K."/>
            <person name="Crow J.A."/>
            <person name="Grimwood J."/>
            <person name="Kramer R."/>
            <person name="Lindquist E."/>
            <person name="Lucas S."/>
            <person name="Salamov A."/>
            <person name="McFadden G.I."/>
            <person name="Lane C.E."/>
            <person name="Keeling P.J."/>
            <person name="Gray M.W."/>
            <person name="Grigoriev I.V."/>
            <person name="Archibald J.M."/>
        </authorList>
    </citation>
    <scope>NUCLEOTIDE SEQUENCE</scope>
    <source>
        <strain evidence="9 11">CCMP2712</strain>
    </source>
</reference>
<dbReference type="eggNOG" id="KOG2682">
    <property type="taxonomic scope" value="Eukaryota"/>
</dbReference>
<keyword evidence="5" id="KW-0520">NAD</keyword>
<evidence type="ECO:0000313" key="10">
    <source>
        <dbReference type="EnsemblProtists" id="EKX38920"/>
    </source>
</evidence>
<evidence type="ECO:0000259" key="8">
    <source>
        <dbReference type="PROSITE" id="PS50305"/>
    </source>
</evidence>
<keyword evidence="2" id="KW-0808">Transferase</keyword>
<dbReference type="Gene3D" id="3.30.1600.10">
    <property type="entry name" value="SIR2/SIRT2 'Small Domain"/>
    <property type="match status" value="1"/>
</dbReference>
<evidence type="ECO:0000256" key="6">
    <source>
        <dbReference type="PROSITE-ProRule" id="PRU00236"/>
    </source>
</evidence>
<dbReference type="PANTHER" id="PTHR11085:SF6">
    <property type="entry name" value="NAD-DEPENDENT PROTEIN DEACETYLASE SIRTUIN-2"/>
    <property type="match status" value="1"/>
</dbReference>
<dbReference type="RefSeq" id="XP_005825900.1">
    <property type="nucleotide sequence ID" value="XM_005825843.1"/>
</dbReference>
<feature type="chain" id="PRO_5008770463" description="Deacetylase sirtuin-type domain-containing protein" evidence="7">
    <location>
        <begin position="20"/>
        <end position="268"/>
    </location>
</feature>
<evidence type="ECO:0000313" key="9">
    <source>
        <dbReference type="EMBL" id="EKX38920.1"/>
    </source>
</evidence>
<feature type="binding site" evidence="6">
    <location>
        <position position="153"/>
    </location>
    <ligand>
        <name>Zn(2+)</name>
        <dbReference type="ChEBI" id="CHEBI:29105"/>
    </ligand>
</feature>
<dbReference type="GO" id="GO:0070403">
    <property type="term" value="F:NAD+ binding"/>
    <property type="evidence" value="ECO:0007669"/>
    <property type="project" value="InterPro"/>
</dbReference>
<evidence type="ECO:0000256" key="4">
    <source>
        <dbReference type="ARBA" id="ARBA00022833"/>
    </source>
</evidence>
<gene>
    <name evidence="9" type="ORF">GUITHDRAFT_115023</name>
</gene>
<organism evidence="9">
    <name type="scientific">Guillardia theta (strain CCMP2712)</name>
    <name type="common">Cryptophyte</name>
    <dbReference type="NCBI Taxonomy" id="905079"/>
    <lineage>
        <taxon>Eukaryota</taxon>
        <taxon>Cryptophyceae</taxon>
        <taxon>Pyrenomonadales</taxon>
        <taxon>Geminigeraceae</taxon>
        <taxon>Guillardia</taxon>
    </lineage>
</organism>
<dbReference type="HOGENOM" id="CLU_023643_7_0_1"/>
<dbReference type="InterPro" id="IPR026590">
    <property type="entry name" value="Ssirtuin_cat_dom"/>
</dbReference>
<dbReference type="InterPro" id="IPR003000">
    <property type="entry name" value="Sirtuin"/>
</dbReference>
<dbReference type="Gene3D" id="3.40.50.1220">
    <property type="entry name" value="TPP-binding domain"/>
    <property type="match status" value="1"/>
</dbReference>
<protein>
    <recommendedName>
        <fullName evidence="8">Deacetylase sirtuin-type domain-containing protein</fullName>
    </recommendedName>
</protein>
<reference evidence="11" key="2">
    <citation type="submission" date="2012-11" db="EMBL/GenBank/DDBJ databases">
        <authorList>
            <person name="Kuo A."/>
            <person name="Curtis B.A."/>
            <person name="Tanifuji G."/>
            <person name="Burki F."/>
            <person name="Gruber A."/>
            <person name="Irimia M."/>
            <person name="Maruyama S."/>
            <person name="Arias M.C."/>
            <person name="Ball S.G."/>
            <person name="Gile G.H."/>
            <person name="Hirakawa Y."/>
            <person name="Hopkins J.F."/>
            <person name="Rensing S.A."/>
            <person name="Schmutz J."/>
            <person name="Symeonidi A."/>
            <person name="Elias M."/>
            <person name="Eveleigh R.J."/>
            <person name="Herman E.K."/>
            <person name="Klute M.J."/>
            <person name="Nakayama T."/>
            <person name="Obornik M."/>
            <person name="Reyes-Prieto A."/>
            <person name="Armbrust E.V."/>
            <person name="Aves S.J."/>
            <person name="Beiko R.G."/>
            <person name="Coutinho P."/>
            <person name="Dacks J.B."/>
            <person name="Durnford D.G."/>
            <person name="Fast N.M."/>
            <person name="Green B.R."/>
            <person name="Grisdale C."/>
            <person name="Hempe F."/>
            <person name="Henrissat B."/>
            <person name="Hoppner M.P."/>
            <person name="Ishida K.-I."/>
            <person name="Kim E."/>
            <person name="Koreny L."/>
            <person name="Kroth P.G."/>
            <person name="Liu Y."/>
            <person name="Malik S.-B."/>
            <person name="Maier U.G."/>
            <person name="McRose D."/>
            <person name="Mock T."/>
            <person name="Neilson J.A."/>
            <person name="Onodera N.T."/>
            <person name="Poole A.M."/>
            <person name="Pritham E.J."/>
            <person name="Richards T.A."/>
            <person name="Rocap G."/>
            <person name="Roy S.W."/>
            <person name="Sarai C."/>
            <person name="Schaack S."/>
            <person name="Shirato S."/>
            <person name="Slamovits C.H."/>
            <person name="Spencer D.F."/>
            <person name="Suzuki S."/>
            <person name="Worden A.Z."/>
            <person name="Zauner S."/>
            <person name="Barry K."/>
            <person name="Bell C."/>
            <person name="Bharti A.K."/>
            <person name="Crow J.A."/>
            <person name="Grimwood J."/>
            <person name="Kramer R."/>
            <person name="Lindquist E."/>
            <person name="Lucas S."/>
            <person name="Salamov A."/>
            <person name="McFadden G.I."/>
            <person name="Lane C.E."/>
            <person name="Keeling P.J."/>
            <person name="Gray M.W."/>
            <person name="Grigoriev I.V."/>
            <person name="Archibald J.M."/>
        </authorList>
    </citation>
    <scope>NUCLEOTIDE SEQUENCE</scope>
    <source>
        <strain evidence="11">CCMP2712</strain>
    </source>
</reference>
<dbReference type="PROSITE" id="PS50305">
    <property type="entry name" value="SIRTUIN"/>
    <property type="match status" value="1"/>
</dbReference>
<dbReference type="GO" id="GO:0017136">
    <property type="term" value="F:histone deacetylase activity, NAD-dependent"/>
    <property type="evidence" value="ECO:0007669"/>
    <property type="project" value="TreeGrafter"/>
</dbReference>
<feature type="binding site" evidence="6">
    <location>
        <position position="156"/>
    </location>
    <ligand>
        <name>Zn(2+)</name>
        <dbReference type="ChEBI" id="CHEBI:29105"/>
    </ligand>
</feature>
<evidence type="ECO:0000256" key="1">
    <source>
        <dbReference type="ARBA" id="ARBA00001947"/>
    </source>
</evidence>
<name>L1ISV9_GUITC</name>
<proteinExistence type="predicted"/>
<evidence type="ECO:0000256" key="3">
    <source>
        <dbReference type="ARBA" id="ARBA00022723"/>
    </source>
</evidence>
<dbReference type="OMA" id="MATEMHA"/>
<dbReference type="EnsemblProtists" id="EKX38920">
    <property type="protein sequence ID" value="EKX38920"/>
    <property type="gene ID" value="GUITHDRAFT_115023"/>
</dbReference>
<dbReference type="InterPro" id="IPR029035">
    <property type="entry name" value="DHS-like_NAD/FAD-binding_dom"/>
</dbReference>
<dbReference type="OrthoDB" id="420264at2759"/>
<feature type="signal peptide" evidence="7">
    <location>
        <begin position="1"/>
        <end position="19"/>
    </location>
</feature>
<dbReference type="GO" id="GO:0005634">
    <property type="term" value="C:nucleus"/>
    <property type="evidence" value="ECO:0007669"/>
    <property type="project" value="TreeGrafter"/>
</dbReference>
<evidence type="ECO:0000256" key="2">
    <source>
        <dbReference type="ARBA" id="ARBA00022679"/>
    </source>
</evidence>
<dbReference type="AlphaFoldDB" id="L1ISV9"/>
<dbReference type="Pfam" id="PF02146">
    <property type="entry name" value="SIR2"/>
    <property type="match status" value="1"/>
</dbReference>
<evidence type="ECO:0000256" key="7">
    <source>
        <dbReference type="SAM" id="SignalP"/>
    </source>
</evidence>
<dbReference type="InterPro" id="IPR050134">
    <property type="entry name" value="NAD-dep_sirtuin_deacylases"/>
</dbReference>
<dbReference type="Proteomes" id="UP000011087">
    <property type="component" value="Unassembled WGS sequence"/>
</dbReference>
<keyword evidence="4 6" id="KW-0862">Zinc</keyword>
<dbReference type="SUPFAM" id="SSF52467">
    <property type="entry name" value="DHS-like NAD/FAD-binding domain"/>
    <property type="match status" value="1"/>
</dbReference>
<keyword evidence="7" id="KW-0732">Signal</keyword>
<dbReference type="PaxDb" id="55529-EKX38920"/>
<dbReference type="EMBL" id="JH993044">
    <property type="protein sequence ID" value="EKX38920.1"/>
    <property type="molecule type" value="Genomic_DNA"/>
</dbReference>
<dbReference type="PANTHER" id="PTHR11085">
    <property type="entry name" value="NAD-DEPENDENT PROTEIN DEACYLASE SIRTUIN-5, MITOCHONDRIAL-RELATED"/>
    <property type="match status" value="1"/>
</dbReference>
<dbReference type="InterPro" id="IPR026591">
    <property type="entry name" value="Sirtuin_cat_small_dom_sf"/>
</dbReference>